<protein>
    <submittedName>
        <fullName evidence="2 3">Uncharacterized protein</fullName>
    </submittedName>
</protein>
<evidence type="ECO:0000256" key="1">
    <source>
        <dbReference type="SAM" id="MobiDB-lite"/>
    </source>
</evidence>
<feature type="region of interest" description="Disordered" evidence="1">
    <location>
        <begin position="81"/>
        <end position="121"/>
    </location>
</feature>
<gene>
    <name evidence="2" type="ORF">SETIT_3G200800v2</name>
</gene>
<dbReference type="HOGENOM" id="CLU_1790250_0_0_1"/>
<feature type="region of interest" description="Disordered" evidence="1">
    <location>
        <begin position="1"/>
        <end position="48"/>
    </location>
</feature>
<dbReference type="Proteomes" id="UP000004995">
    <property type="component" value="Unassembled WGS sequence"/>
</dbReference>
<dbReference type="AlphaFoldDB" id="K3ZGV5"/>
<reference evidence="3" key="3">
    <citation type="submission" date="2018-08" db="UniProtKB">
        <authorList>
            <consortium name="EnsemblPlants"/>
        </authorList>
    </citation>
    <scope>IDENTIFICATION</scope>
    <source>
        <strain evidence="3">Yugu1</strain>
    </source>
</reference>
<reference evidence="2 4" key="1">
    <citation type="journal article" date="2012" name="Nat. Biotechnol.">
        <title>Reference genome sequence of the model plant Setaria.</title>
        <authorList>
            <person name="Bennetzen J.L."/>
            <person name="Schmutz J."/>
            <person name="Wang H."/>
            <person name="Percifield R."/>
            <person name="Hawkins J."/>
            <person name="Pontaroli A.C."/>
            <person name="Estep M."/>
            <person name="Feng L."/>
            <person name="Vaughn J.N."/>
            <person name="Grimwood J."/>
            <person name="Jenkins J."/>
            <person name="Barry K."/>
            <person name="Lindquist E."/>
            <person name="Hellsten U."/>
            <person name="Deshpande S."/>
            <person name="Wang X."/>
            <person name="Wu X."/>
            <person name="Mitros T."/>
            <person name="Triplett J."/>
            <person name="Yang X."/>
            <person name="Ye C.Y."/>
            <person name="Mauro-Herrera M."/>
            <person name="Wang L."/>
            <person name="Li P."/>
            <person name="Sharma M."/>
            <person name="Sharma R."/>
            <person name="Ronald P.C."/>
            <person name="Panaud O."/>
            <person name="Kellogg E.A."/>
            <person name="Brutnell T.P."/>
            <person name="Doust A.N."/>
            <person name="Tuskan G.A."/>
            <person name="Rokhsar D."/>
            <person name="Devos K.M."/>
        </authorList>
    </citation>
    <scope>NUCLEOTIDE SEQUENCE [LARGE SCALE GENOMIC DNA]</scope>
    <source>
        <strain evidence="4">cv. Yugu1</strain>
        <strain evidence="2">Yugu1</strain>
    </source>
</reference>
<keyword evidence="4" id="KW-1185">Reference proteome</keyword>
<evidence type="ECO:0000313" key="4">
    <source>
        <dbReference type="Proteomes" id="UP000004995"/>
    </source>
</evidence>
<name>K3ZGV5_SETIT</name>
<dbReference type="EnsemblPlants" id="KQL14976">
    <property type="protein sequence ID" value="KQL14976"/>
    <property type="gene ID" value="SETIT_025807mg"/>
</dbReference>
<reference evidence="2" key="2">
    <citation type="submission" date="2015-07" db="EMBL/GenBank/DDBJ databases">
        <authorList>
            <person name="Noorani M."/>
        </authorList>
    </citation>
    <scope>NUCLEOTIDE SEQUENCE</scope>
    <source>
        <strain evidence="2">Yugu1</strain>
    </source>
</reference>
<sequence>MHPQHLLVASVTASPALPPRGHGHPRRVELSSMGPRRRAGCRREEQGRGRRIFAQARPAQGGGRASRLLCGGLELGRRRERATGDGAWHPAWGGVGRRGVPIGPRPPGSSTLCGASAASSSPVSRHRLELARSLVATATSTCSAA</sequence>
<accession>K3ZGV5</accession>
<proteinExistence type="predicted"/>
<feature type="compositionally biased region" description="Polar residues" evidence="1">
    <location>
        <begin position="109"/>
        <end position="121"/>
    </location>
</feature>
<evidence type="ECO:0000313" key="2">
    <source>
        <dbReference type="EMBL" id="RCV17202.1"/>
    </source>
</evidence>
<evidence type="ECO:0000313" key="3">
    <source>
        <dbReference type="EnsemblPlants" id="KQL14976"/>
    </source>
</evidence>
<dbReference type="EMBL" id="CM003530">
    <property type="protein sequence ID" value="RCV17202.1"/>
    <property type="molecule type" value="Genomic_DNA"/>
</dbReference>
<dbReference type="EMBL" id="AGNK02001629">
    <property type="status" value="NOT_ANNOTATED_CDS"/>
    <property type="molecule type" value="Genomic_DNA"/>
</dbReference>
<organism evidence="2">
    <name type="scientific">Setaria italica</name>
    <name type="common">Foxtail millet</name>
    <name type="synonym">Panicum italicum</name>
    <dbReference type="NCBI Taxonomy" id="4555"/>
    <lineage>
        <taxon>Eukaryota</taxon>
        <taxon>Viridiplantae</taxon>
        <taxon>Streptophyta</taxon>
        <taxon>Embryophyta</taxon>
        <taxon>Tracheophyta</taxon>
        <taxon>Spermatophyta</taxon>
        <taxon>Magnoliopsida</taxon>
        <taxon>Liliopsida</taxon>
        <taxon>Poales</taxon>
        <taxon>Poaceae</taxon>
        <taxon>PACMAD clade</taxon>
        <taxon>Panicoideae</taxon>
        <taxon>Panicodae</taxon>
        <taxon>Paniceae</taxon>
        <taxon>Cenchrinae</taxon>
        <taxon>Setaria</taxon>
    </lineage>
</organism>
<dbReference type="Gramene" id="KQL14976">
    <property type="protein sequence ID" value="KQL14976"/>
    <property type="gene ID" value="SETIT_025807mg"/>
</dbReference>